<feature type="compositionally biased region" description="Polar residues" evidence="10">
    <location>
        <begin position="755"/>
        <end position="770"/>
    </location>
</feature>
<evidence type="ECO:0000256" key="4">
    <source>
        <dbReference type="ARBA" id="ARBA00022618"/>
    </source>
</evidence>
<dbReference type="GeneID" id="114847710"/>
<keyword evidence="11" id="KW-1185">Reference proteome</keyword>
<dbReference type="PANTHER" id="PTHR21577">
    <property type="entry name" value="SHUGOSHIN"/>
    <property type="match status" value="1"/>
</dbReference>
<keyword evidence="7" id="KW-0131">Cell cycle</keyword>
<evidence type="ECO:0000313" key="11">
    <source>
        <dbReference type="Proteomes" id="UP000515150"/>
    </source>
</evidence>
<dbReference type="GO" id="GO:0007059">
    <property type="term" value="P:chromosome segregation"/>
    <property type="evidence" value="ECO:0007669"/>
    <property type="project" value="UniProtKB-KW"/>
</dbReference>
<feature type="region of interest" description="Disordered" evidence="10">
    <location>
        <begin position="624"/>
        <end position="778"/>
    </location>
</feature>
<dbReference type="CTD" id="151246"/>
<name>A0A6P7LIK1_BETSP</name>
<feature type="compositionally biased region" description="Polar residues" evidence="10">
    <location>
        <begin position="372"/>
        <end position="389"/>
    </location>
</feature>
<evidence type="ECO:0000313" key="14">
    <source>
        <dbReference type="RefSeq" id="XP_040924703.1"/>
    </source>
</evidence>
<evidence type="ECO:0000256" key="10">
    <source>
        <dbReference type="SAM" id="MobiDB-lite"/>
    </source>
</evidence>
<feature type="compositionally biased region" description="Basic residues" evidence="10">
    <location>
        <begin position="625"/>
        <end position="639"/>
    </location>
</feature>
<keyword evidence="8" id="KW-0137">Centromere</keyword>
<dbReference type="GO" id="GO:0000776">
    <property type="term" value="C:kinetochore"/>
    <property type="evidence" value="ECO:0007669"/>
    <property type="project" value="TreeGrafter"/>
</dbReference>
<evidence type="ECO:0000256" key="8">
    <source>
        <dbReference type="ARBA" id="ARBA00023328"/>
    </source>
</evidence>
<feature type="compositionally biased region" description="Basic and acidic residues" evidence="10">
    <location>
        <begin position="686"/>
        <end position="699"/>
    </location>
</feature>
<evidence type="ECO:0000256" key="7">
    <source>
        <dbReference type="ARBA" id="ARBA00023306"/>
    </source>
</evidence>
<organism evidence="11 12">
    <name type="scientific">Betta splendens</name>
    <name type="common">Siamese fighting fish</name>
    <dbReference type="NCBI Taxonomy" id="158456"/>
    <lineage>
        <taxon>Eukaryota</taxon>
        <taxon>Metazoa</taxon>
        <taxon>Chordata</taxon>
        <taxon>Craniata</taxon>
        <taxon>Vertebrata</taxon>
        <taxon>Euteleostomi</taxon>
        <taxon>Actinopterygii</taxon>
        <taxon>Neopterygii</taxon>
        <taxon>Teleostei</taxon>
        <taxon>Neoteleostei</taxon>
        <taxon>Acanthomorphata</taxon>
        <taxon>Anabantaria</taxon>
        <taxon>Anabantiformes</taxon>
        <taxon>Anabantoidei</taxon>
        <taxon>Osphronemidae</taxon>
        <taxon>Betta</taxon>
    </lineage>
</organism>
<dbReference type="OrthoDB" id="5990092at2759"/>
<accession>A0A6P7LIK1</accession>
<feature type="coiled-coil region" evidence="9">
    <location>
        <begin position="35"/>
        <end position="62"/>
    </location>
</feature>
<gene>
    <name evidence="12 13 14" type="primary">sgo2</name>
</gene>
<feature type="compositionally biased region" description="Basic residues" evidence="10">
    <location>
        <begin position="653"/>
        <end position="665"/>
    </location>
</feature>
<proteinExistence type="inferred from homology"/>
<comment type="subcellular location">
    <subcellularLocation>
        <location evidence="1">Chromosome</location>
        <location evidence="1">Centromere</location>
    </subcellularLocation>
</comment>
<keyword evidence="5" id="KW-0159">Chromosome partition</keyword>
<dbReference type="AlphaFoldDB" id="A0A6P7LIK1"/>
<dbReference type="GO" id="GO:0051301">
    <property type="term" value="P:cell division"/>
    <property type="evidence" value="ECO:0007669"/>
    <property type="project" value="UniProtKB-KW"/>
</dbReference>
<dbReference type="InterPro" id="IPR038889">
    <property type="entry name" value="Shugoshin1/2"/>
</dbReference>
<evidence type="ECO:0000256" key="9">
    <source>
        <dbReference type="SAM" id="Coils"/>
    </source>
</evidence>
<dbReference type="KEGG" id="bspl:114847710"/>
<evidence type="ECO:0000313" key="12">
    <source>
        <dbReference type="RefSeq" id="XP_028993559.1"/>
    </source>
</evidence>
<feature type="compositionally biased region" description="Basic residues" evidence="10">
    <location>
        <begin position="426"/>
        <end position="436"/>
    </location>
</feature>
<keyword evidence="4" id="KW-0132">Cell division</keyword>
<evidence type="ECO:0000256" key="5">
    <source>
        <dbReference type="ARBA" id="ARBA00022829"/>
    </source>
</evidence>
<keyword evidence="6 9" id="KW-0175">Coiled coil</keyword>
<feature type="region of interest" description="Disordered" evidence="10">
    <location>
        <begin position="892"/>
        <end position="920"/>
    </location>
</feature>
<dbReference type="RefSeq" id="XP_040924703.1">
    <property type="nucleotide sequence ID" value="XM_041068769.2"/>
</dbReference>
<evidence type="ECO:0000313" key="13">
    <source>
        <dbReference type="RefSeq" id="XP_040924702.1"/>
    </source>
</evidence>
<sequence>MKSLKASMQTSAASKIKNKILNTSSFFKVSLKTNNKALALALAAQKQRSTELEKEIVYLQKQVEALCFELATRKYKDRKLLLILKSLYGNTLQHFDMVAELFPDSDLCKPSKNNRSFFGGGNEENPVQTRLTELLPPEPEMSANLLCASRTIPAYDISLKRLDEKAFSIQSRCLKSSYVSKDDAEAENVCSGQPIQAPLAVTSRPSSSLRDEVDRLSMILSLPEVVRKPVPHNTQTPTVGRTCEEPTTCGLVARTEPQHGQKQENTDLVNTTMEMTLTCPTEIVTVETKAKKKGSSCKLKNTENEEKTSLSTVKTFTESRTKEVTPYSIETVLQTDGNLVEDNAGREVIKPQSSKIPSKIVNKSRIAKLSKSKTGTNQNKFKSNQIPSKSKTESPDTVLPDLDDYFSDVELSTEKDNEKQAVFKVTSRRSKTKGRRMSSVTRRTFISLPPHESESYQSKQELPQYDQGECQGQLLEDFLCGTDEISHPKPEHVEHASRSLAKPQGRINSRSTFVISVGTDDGSAICVSPETSFTVQDFIPGSGFNCEGEDLSTANDVSVVQHRSESNPQRHSEKASVEDALRSCKRPWVATQDSGASLEDLCSYASRGDLLLEPDCLSDTEFQKMKKAKRDKSNHRTKAAHMEEEECGDCLDKKKKKKKKTKSYRSRGESHSVQGPGDVLPLCDIGPERSMESSEDLRMVDSPPDIFKDLFDSKTTKSKSRVDSTSKPRKNSKPHIPSETKNLRATFVVCRRTTQDSVSLNSARTSNVSDGPSDEAAHQNLGNRLMDEKPPWLAMDFSMTDTEGGSLPTSPTRESLGTQTMEEEAAALPTTSPVVTGRVLTSLTNTIATSDSENGARTRRRNCVVSYKEPPLNSKIRRGDKFTDSMFLSSPVFKDNKKKKKRRQKMSEKELGLNTSISMD</sequence>
<feature type="region of interest" description="Disordered" evidence="10">
    <location>
        <begin position="371"/>
        <end position="399"/>
    </location>
</feature>
<keyword evidence="3" id="KW-0158">Chromosome</keyword>
<evidence type="ECO:0000256" key="1">
    <source>
        <dbReference type="ARBA" id="ARBA00004584"/>
    </source>
</evidence>
<reference evidence="12 13" key="1">
    <citation type="submission" date="2025-04" db="UniProtKB">
        <authorList>
            <consortium name="RefSeq"/>
        </authorList>
    </citation>
    <scope>IDENTIFICATION</scope>
</reference>
<protein>
    <submittedName>
        <fullName evidence="12 13">Shugoshin 2 isoform X1</fullName>
    </submittedName>
</protein>
<dbReference type="GO" id="GO:0051177">
    <property type="term" value="P:meiotic sister chromatid cohesion"/>
    <property type="evidence" value="ECO:0007669"/>
    <property type="project" value="TreeGrafter"/>
</dbReference>
<dbReference type="RefSeq" id="XP_040924702.1">
    <property type="nucleotide sequence ID" value="XM_041068768.2"/>
</dbReference>
<dbReference type="PANTHER" id="PTHR21577:SF3">
    <property type="entry name" value="SHUGOSHIN 1-RELATED"/>
    <property type="match status" value="1"/>
</dbReference>
<evidence type="ECO:0000256" key="6">
    <source>
        <dbReference type="ARBA" id="ARBA00023054"/>
    </source>
</evidence>
<evidence type="ECO:0000256" key="2">
    <source>
        <dbReference type="ARBA" id="ARBA00010845"/>
    </source>
</evidence>
<feature type="region of interest" description="Disordered" evidence="10">
    <location>
        <begin position="423"/>
        <end position="442"/>
    </location>
</feature>
<feature type="compositionally biased region" description="Basic and acidic residues" evidence="10">
    <location>
        <begin position="706"/>
        <end position="726"/>
    </location>
</feature>
<comment type="similarity">
    <text evidence="2">Belongs to the shugoshin family.</text>
</comment>
<dbReference type="Proteomes" id="UP000515150">
    <property type="component" value="Chromosome 21"/>
</dbReference>
<dbReference type="RefSeq" id="XP_028993559.1">
    <property type="nucleotide sequence ID" value="XM_029137726.3"/>
</dbReference>
<evidence type="ECO:0000256" key="3">
    <source>
        <dbReference type="ARBA" id="ARBA00022454"/>
    </source>
</evidence>